<dbReference type="InterPro" id="IPR003615">
    <property type="entry name" value="HNH_nuc"/>
</dbReference>
<keyword evidence="2" id="KW-0255">Endonuclease</keyword>
<protein>
    <submittedName>
        <fullName evidence="2">HNH endonuclease</fullName>
    </submittedName>
</protein>
<dbReference type="CDD" id="cd00085">
    <property type="entry name" value="HNHc"/>
    <property type="match status" value="1"/>
</dbReference>
<dbReference type="SMART" id="SM00507">
    <property type="entry name" value="HNHc"/>
    <property type="match status" value="1"/>
</dbReference>
<accession>A0A6I6L3J3</accession>
<dbReference type="AlphaFoldDB" id="A0A6I6L3J3"/>
<evidence type="ECO:0000313" key="3">
    <source>
        <dbReference type="Proteomes" id="UP000428803"/>
    </source>
</evidence>
<dbReference type="EMBL" id="CP035733">
    <property type="protein sequence ID" value="QGY80520.1"/>
    <property type="molecule type" value="Genomic_DNA"/>
</dbReference>
<keyword evidence="2" id="KW-0540">Nuclease</keyword>
<evidence type="ECO:0000313" key="2">
    <source>
        <dbReference type="EMBL" id="QGY80520.1"/>
    </source>
</evidence>
<keyword evidence="2" id="KW-0378">Hydrolase</keyword>
<evidence type="ECO:0000259" key="1">
    <source>
        <dbReference type="SMART" id="SM00507"/>
    </source>
</evidence>
<organism evidence="2 3">
    <name type="scientific">Sphingorhabdus lacus</name>
    <dbReference type="NCBI Taxonomy" id="392610"/>
    <lineage>
        <taxon>Bacteria</taxon>
        <taxon>Pseudomonadati</taxon>
        <taxon>Pseudomonadota</taxon>
        <taxon>Alphaproteobacteria</taxon>
        <taxon>Sphingomonadales</taxon>
        <taxon>Sphingomonadaceae</taxon>
        <taxon>Sphingorhabdus</taxon>
    </lineage>
</organism>
<gene>
    <name evidence="2" type="ORF">EUU25_07735</name>
</gene>
<reference evidence="3" key="1">
    <citation type="submission" date="2019-01" db="EMBL/GenBank/DDBJ databases">
        <title>Sphingorhabdus lacus sp.nov., isolated from an oligotrophic freshwater lake.</title>
        <authorList>
            <person name="Park M."/>
        </authorList>
    </citation>
    <scope>NUCLEOTIDE SEQUENCE [LARGE SCALE GENOMIC DNA]</scope>
    <source>
        <strain evidence="3">IMCC1753</strain>
    </source>
</reference>
<sequence>MTAAKKTKPSERPENAARPCLTEMPYRAVVFAELNQHNVPLYFVGGSSAPKCKAEKALKVAFGIHGGSCFYCKKAILEADLSIDHVEPTSNEGGKAIQNLLIAHRKCNQKKAALPIEAFHPDAGKEWLTALLAQVEDRLKRIDTSK</sequence>
<feature type="domain" description="HNH nuclease" evidence="1">
    <location>
        <begin position="53"/>
        <end position="109"/>
    </location>
</feature>
<dbReference type="Pfam" id="PF01844">
    <property type="entry name" value="HNH"/>
    <property type="match status" value="1"/>
</dbReference>
<name>A0A6I6L3J3_9SPHN</name>
<dbReference type="RefSeq" id="WP_158899820.1">
    <property type="nucleotide sequence ID" value="NZ_CP035733.1"/>
</dbReference>
<dbReference type="InterPro" id="IPR002711">
    <property type="entry name" value="HNH"/>
</dbReference>
<dbReference type="OrthoDB" id="2873040at2"/>
<dbReference type="Proteomes" id="UP000428803">
    <property type="component" value="Chromosome"/>
</dbReference>
<dbReference type="GO" id="GO:0003676">
    <property type="term" value="F:nucleic acid binding"/>
    <property type="evidence" value="ECO:0007669"/>
    <property type="project" value="InterPro"/>
</dbReference>
<dbReference type="GO" id="GO:0004519">
    <property type="term" value="F:endonuclease activity"/>
    <property type="evidence" value="ECO:0007669"/>
    <property type="project" value="UniProtKB-KW"/>
</dbReference>
<dbReference type="Gene3D" id="1.10.30.50">
    <property type="match status" value="1"/>
</dbReference>
<proteinExistence type="predicted"/>
<keyword evidence="3" id="KW-1185">Reference proteome</keyword>
<dbReference type="GO" id="GO:0008270">
    <property type="term" value="F:zinc ion binding"/>
    <property type="evidence" value="ECO:0007669"/>
    <property type="project" value="InterPro"/>
</dbReference>
<dbReference type="KEGG" id="slaa:EUU25_07735"/>